<evidence type="ECO:0000313" key="4">
    <source>
        <dbReference type="Proteomes" id="UP000005741"/>
    </source>
</evidence>
<dbReference type="Gene3D" id="1.10.260.40">
    <property type="entry name" value="lambda repressor-like DNA-binding domains"/>
    <property type="match status" value="1"/>
</dbReference>
<dbReference type="PANTHER" id="PTHR43236:SF1">
    <property type="entry name" value="BLL7220 PROTEIN"/>
    <property type="match status" value="1"/>
</dbReference>
<sequence length="348" mass="39852">MNQIGERIHAARKGKGLSLRAMGEIIGVSQTAVSKYEKGEIVPDSGMLIRIANSTSKSPDFFFRQNKVKLLEPNYRCRKSLGKKEQDIIHAKTVDWLERYLEIEHISDEKIEIDLPDKKNCHADTLADIENIAVKIRKHWNLGLDPIDNLIDSFEMHGIKVGLIDADSRFDALTFRHNSQPVIAVAKNIPGDRQRFNLAHELGHIILDLNPEIDEEKAAHRFAGAFLIPEEMIKYELREKRKSIDINELYRLKHKYGISMKALVHRAADLEIIPDKVAVRYYREFSKKGWNKKEPGRPFPGERPSHMELLILRAQAEEKITRNRAAELFGEPLTNILNDGSEQKVVNG</sequence>
<dbReference type="InterPro" id="IPR010359">
    <property type="entry name" value="IrrE_HExxH"/>
</dbReference>
<organism evidence="3 4">
    <name type="scientific">Methanoplanus limicola DSM 2279</name>
    <dbReference type="NCBI Taxonomy" id="937775"/>
    <lineage>
        <taxon>Archaea</taxon>
        <taxon>Methanobacteriati</taxon>
        <taxon>Methanobacteriota</taxon>
        <taxon>Stenosarchaea group</taxon>
        <taxon>Methanomicrobia</taxon>
        <taxon>Methanomicrobiales</taxon>
        <taxon>Methanomicrobiaceae</taxon>
        <taxon>Methanoplanus</taxon>
    </lineage>
</organism>
<dbReference type="PROSITE" id="PS50943">
    <property type="entry name" value="HTH_CROC1"/>
    <property type="match status" value="1"/>
</dbReference>
<dbReference type="HOGENOM" id="CLU_053651_0_0_2"/>
<dbReference type="InterPro" id="IPR052345">
    <property type="entry name" value="Rad_response_metalloprotease"/>
</dbReference>
<dbReference type="STRING" id="937775.Metlim_1033"/>
<evidence type="ECO:0000259" key="2">
    <source>
        <dbReference type="PROSITE" id="PS50943"/>
    </source>
</evidence>
<dbReference type="GO" id="GO:0003677">
    <property type="term" value="F:DNA binding"/>
    <property type="evidence" value="ECO:0007669"/>
    <property type="project" value="InterPro"/>
</dbReference>
<feature type="domain" description="HTH cro/C1-type" evidence="2">
    <location>
        <begin position="8"/>
        <end position="62"/>
    </location>
</feature>
<evidence type="ECO:0000256" key="1">
    <source>
        <dbReference type="ARBA" id="ARBA00007227"/>
    </source>
</evidence>
<gene>
    <name evidence="3" type="ORF">Metlim_1033</name>
</gene>
<dbReference type="OrthoDB" id="108730at2157"/>
<dbReference type="InParanoid" id="H1YZC6"/>
<evidence type="ECO:0000313" key="3">
    <source>
        <dbReference type="EMBL" id="EHQ35150.1"/>
    </source>
</evidence>
<comment type="similarity">
    <text evidence="1">Belongs to the short-chain fatty acyl-CoA assimilation regulator (ScfR) family.</text>
</comment>
<dbReference type="Pfam" id="PF01381">
    <property type="entry name" value="HTH_3"/>
    <property type="match status" value="1"/>
</dbReference>
<protein>
    <recommendedName>
        <fullName evidence="2">HTH cro/C1-type domain-containing protein</fullName>
    </recommendedName>
</protein>
<dbReference type="CDD" id="cd00093">
    <property type="entry name" value="HTH_XRE"/>
    <property type="match status" value="1"/>
</dbReference>
<dbReference type="SMART" id="SM00530">
    <property type="entry name" value="HTH_XRE"/>
    <property type="match status" value="1"/>
</dbReference>
<dbReference type="InterPro" id="IPR001387">
    <property type="entry name" value="Cro/C1-type_HTH"/>
</dbReference>
<keyword evidence="4" id="KW-1185">Reference proteome</keyword>
<dbReference type="InterPro" id="IPR010982">
    <property type="entry name" value="Lambda_DNA-bd_dom_sf"/>
</dbReference>
<dbReference type="PANTHER" id="PTHR43236">
    <property type="entry name" value="ANTITOXIN HIGA1"/>
    <property type="match status" value="1"/>
</dbReference>
<dbReference type="Pfam" id="PF06114">
    <property type="entry name" value="Peptidase_M78"/>
    <property type="match status" value="1"/>
</dbReference>
<dbReference type="EMBL" id="CM001436">
    <property type="protein sequence ID" value="EHQ35150.1"/>
    <property type="molecule type" value="Genomic_DNA"/>
</dbReference>
<name>H1YZC6_9EURY</name>
<dbReference type="Gene3D" id="1.10.10.2910">
    <property type="match status" value="1"/>
</dbReference>
<proteinExistence type="inferred from homology"/>
<dbReference type="SUPFAM" id="SSF47413">
    <property type="entry name" value="lambda repressor-like DNA-binding domains"/>
    <property type="match status" value="1"/>
</dbReference>
<dbReference type="AlphaFoldDB" id="H1YZC6"/>
<accession>H1YZC6</accession>
<dbReference type="Proteomes" id="UP000005741">
    <property type="component" value="Chromosome"/>
</dbReference>
<reference evidence="3 4" key="1">
    <citation type="submission" date="2011-10" db="EMBL/GenBank/DDBJ databases">
        <title>The Improved High-Quality Draft genome of Methanoplanus limicola DSM 2279.</title>
        <authorList>
            <consortium name="US DOE Joint Genome Institute (JGI-PGF)"/>
            <person name="Lucas S."/>
            <person name="Copeland A."/>
            <person name="Lapidus A."/>
            <person name="Glavina del Rio T."/>
            <person name="Dalin E."/>
            <person name="Tice H."/>
            <person name="Bruce D."/>
            <person name="Goodwin L."/>
            <person name="Pitluck S."/>
            <person name="Peters L."/>
            <person name="Mikhailova N."/>
            <person name="Lu M."/>
            <person name="Kyrpides N."/>
            <person name="Mavromatis K."/>
            <person name="Ivanova N."/>
            <person name="Markowitz V."/>
            <person name="Cheng J.-F."/>
            <person name="Hugenholtz P."/>
            <person name="Woyke T."/>
            <person name="Wu D."/>
            <person name="Wirth R."/>
            <person name="Brambilla E.-M."/>
            <person name="Klenk H.-P."/>
            <person name="Eisen J.A."/>
        </authorList>
    </citation>
    <scope>NUCLEOTIDE SEQUENCE [LARGE SCALE GENOMIC DNA]</scope>
    <source>
        <strain evidence="3 4">DSM 2279</strain>
    </source>
</reference>